<dbReference type="Proteomes" id="UP000466586">
    <property type="component" value="Unassembled WGS sequence"/>
</dbReference>
<evidence type="ECO:0000256" key="1">
    <source>
        <dbReference type="SAM" id="Phobius"/>
    </source>
</evidence>
<feature type="transmembrane region" description="Helical" evidence="1">
    <location>
        <begin position="50"/>
        <end position="77"/>
    </location>
</feature>
<organism evidence="2 3">
    <name type="scientific">Hufsiella arboris</name>
    <dbReference type="NCBI Taxonomy" id="2695275"/>
    <lineage>
        <taxon>Bacteria</taxon>
        <taxon>Pseudomonadati</taxon>
        <taxon>Bacteroidota</taxon>
        <taxon>Sphingobacteriia</taxon>
        <taxon>Sphingobacteriales</taxon>
        <taxon>Sphingobacteriaceae</taxon>
        <taxon>Hufsiella</taxon>
    </lineage>
</organism>
<feature type="transmembrane region" description="Helical" evidence="1">
    <location>
        <begin position="12"/>
        <end position="30"/>
    </location>
</feature>
<accession>A0A7K1Y753</accession>
<reference evidence="2 3" key="1">
    <citation type="submission" date="2019-11" db="EMBL/GenBank/DDBJ databases">
        <title>Pedobacter sp. HMF7647 Genome sequencing and assembly.</title>
        <authorList>
            <person name="Kang H."/>
            <person name="Kim H."/>
            <person name="Joh K."/>
        </authorList>
    </citation>
    <scope>NUCLEOTIDE SEQUENCE [LARGE SCALE GENOMIC DNA]</scope>
    <source>
        <strain evidence="2 3">HMF7647</strain>
    </source>
</reference>
<dbReference type="AlphaFoldDB" id="A0A7K1Y753"/>
<dbReference type="SUPFAM" id="SSF55073">
    <property type="entry name" value="Nucleotide cyclase"/>
    <property type="match status" value="1"/>
</dbReference>
<keyword evidence="1" id="KW-1133">Transmembrane helix</keyword>
<proteinExistence type="predicted"/>
<comment type="caution">
    <text evidence="2">The sequence shown here is derived from an EMBL/GenBank/DDBJ whole genome shotgun (WGS) entry which is preliminary data.</text>
</comment>
<protein>
    <recommendedName>
        <fullName evidence="4">Adenylate/guanylate cyclase domain-containing protein</fullName>
    </recommendedName>
</protein>
<evidence type="ECO:0000313" key="3">
    <source>
        <dbReference type="Proteomes" id="UP000466586"/>
    </source>
</evidence>
<keyword evidence="1" id="KW-0472">Membrane</keyword>
<feature type="transmembrane region" description="Helical" evidence="1">
    <location>
        <begin position="89"/>
        <end position="109"/>
    </location>
</feature>
<gene>
    <name evidence="2" type="ORF">GS399_04745</name>
</gene>
<name>A0A7K1Y753_9SPHI</name>
<dbReference type="EMBL" id="WVHT01000002">
    <property type="protein sequence ID" value="MXV50270.1"/>
    <property type="molecule type" value="Genomic_DNA"/>
</dbReference>
<evidence type="ECO:0000313" key="2">
    <source>
        <dbReference type="EMBL" id="MXV50270.1"/>
    </source>
</evidence>
<keyword evidence="3" id="KW-1185">Reference proteome</keyword>
<feature type="transmembrane region" description="Helical" evidence="1">
    <location>
        <begin position="129"/>
        <end position="151"/>
    </location>
</feature>
<dbReference type="InterPro" id="IPR029787">
    <property type="entry name" value="Nucleotide_cyclase"/>
</dbReference>
<evidence type="ECO:0008006" key="4">
    <source>
        <dbReference type="Google" id="ProtNLM"/>
    </source>
</evidence>
<sequence length="277" mass="31943">MLSPKASRNTSRVIPFALMWLIFSIIYILLEKGLLGDMTHYPSTGNSYIFTRNIIIIPLCALITGILIGILETVYFSKWLIKNSFAEKILYKSFIYLLIILLFLVATFIGTSNDMPAAIIRQDFWSRAYAFFTNYSLLSVILYIAAIILVIQFYTEVSESIGHGALSNFFLGKYHSPAEEERIFMFLDMKSSTTIAENIGHVRYFEMLKEYFSDLSGPVIDYAGEIYQYAGDEMIVTWKLKTGIKNNNCIRCFFCYERVFSVTSWEVRKKIWISTVI</sequence>
<dbReference type="Gene3D" id="3.30.70.1230">
    <property type="entry name" value="Nucleotide cyclase"/>
    <property type="match status" value="1"/>
</dbReference>
<dbReference type="RefSeq" id="WP_160843450.1">
    <property type="nucleotide sequence ID" value="NZ_WVHT01000002.1"/>
</dbReference>
<keyword evidence="1" id="KW-0812">Transmembrane</keyword>